<dbReference type="InterPro" id="IPR051836">
    <property type="entry name" value="Kremen_rcpt"/>
</dbReference>
<dbReference type="STRING" id="1789683.A0A1X7R8F1"/>
<keyword evidence="5 8" id="KW-0472">Membrane</keyword>
<evidence type="ECO:0000256" key="6">
    <source>
        <dbReference type="ARBA" id="ARBA00023180"/>
    </source>
</evidence>
<evidence type="ECO:0000256" key="5">
    <source>
        <dbReference type="ARBA" id="ARBA00023136"/>
    </source>
</evidence>
<evidence type="ECO:0000259" key="9">
    <source>
        <dbReference type="PROSITE" id="PS51212"/>
    </source>
</evidence>
<gene>
    <name evidence="10" type="ORF">KASA_0J02266G</name>
</gene>
<sequence length="482" mass="51345">MTLGGIMSIRLHQLSTFSVSYMIKCILPLFLLLVIHSKQVVADVQFNYKGCFQSTDLTSSLEEIGYYQYQSVNYCQESCGSSAVAALFDGSTCYCGNSASLLDSLTSLSESECDVDCNGWPYQMCGGSTAMNVYVNAEITADSTTSSQTSTSSSVSGSTTLMTSTRTSTTSATGISTGTSISSTISSSSLPSSSSGTSSSTGISSSTGSLSTSEKDPSSRSSTSVTSTQAQVSTYISVRYTTNVVIQSVIKTSNRPASTILVTATSIIATETANVATNNDTNNKTTNGSHKKLSGGAIAGIVIGVVFGVLFLILAVTLFYYFNRRNKKDDDLVVDLSENKQYQPYSYGEEEISPVVVPPTNTLTRDNTKHSMPPKAWGAVKSSRISSSSGSFQSNNASGNLLNEEPLPTTIVDENKIHSNIRDENPSNFTGMSSRGHTDTFEDPVTIYASENIFSATSLQDIGNDNQLRIVNPDDPEKPYES</sequence>
<evidence type="ECO:0000256" key="7">
    <source>
        <dbReference type="SAM" id="MobiDB-lite"/>
    </source>
</evidence>
<feature type="transmembrane region" description="Helical" evidence="8">
    <location>
        <begin position="297"/>
        <end position="322"/>
    </location>
</feature>
<dbReference type="Pfam" id="PF01822">
    <property type="entry name" value="WSC"/>
    <property type="match status" value="1"/>
</dbReference>
<keyword evidence="11" id="KW-1185">Reference proteome</keyword>
<reference evidence="10 11" key="1">
    <citation type="submission" date="2017-04" db="EMBL/GenBank/DDBJ databases">
        <authorList>
            <person name="Afonso C.L."/>
            <person name="Miller P.J."/>
            <person name="Scott M.A."/>
            <person name="Spackman E."/>
            <person name="Goraichik I."/>
            <person name="Dimitrov K.M."/>
            <person name="Suarez D.L."/>
            <person name="Swayne D.E."/>
        </authorList>
    </citation>
    <scope>NUCLEOTIDE SEQUENCE [LARGE SCALE GENOMIC DNA]</scope>
</reference>
<keyword evidence="3" id="KW-0732">Signal</keyword>
<dbReference type="SMART" id="SM00321">
    <property type="entry name" value="WSC"/>
    <property type="match status" value="1"/>
</dbReference>
<feature type="region of interest" description="Disordered" evidence="7">
    <location>
        <begin position="145"/>
        <end position="226"/>
    </location>
</feature>
<evidence type="ECO:0000256" key="4">
    <source>
        <dbReference type="ARBA" id="ARBA00022989"/>
    </source>
</evidence>
<dbReference type="GO" id="GO:0005886">
    <property type="term" value="C:plasma membrane"/>
    <property type="evidence" value="ECO:0007669"/>
    <property type="project" value="TreeGrafter"/>
</dbReference>
<dbReference type="AlphaFoldDB" id="A0A1X7R8F1"/>
<proteinExistence type="predicted"/>
<evidence type="ECO:0000256" key="8">
    <source>
        <dbReference type="SAM" id="Phobius"/>
    </source>
</evidence>
<evidence type="ECO:0000313" key="10">
    <source>
        <dbReference type="EMBL" id="SMN21891.1"/>
    </source>
</evidence>
<dbReference type="EMBL" id="FXLY01000009">
    <property type="protein sequence ID" value="SMN21891.1"/>
    <property type="molecule type" value="Genomic_DNA"/>
</dbReference>
<evidence type="ECO:0000313" key="11">
    <source>
        <dbReference type="Proteomes" id="UP000196158"/>
    </source>
</evidence>
<dbReference type="PANTHER" id="PTHR24269">
    <property type="entry name" value="KREMEN PROTEIN"/>
    <property type="match status" value="1"/>
</dbReference>
<feature type="domain" description="WSC" evidence="9">
    <location>
        <begin position="45"/>
        <end position="137"/>
    </location>
</feature>
<comment type="subcellular location">
    <subcellularLocation>
        <location evidence="1">Membrane</location>
        <topology evidence="1">Single-pass membrane protein</topology>
    </subcellularLocation>
</comment>
<dbReference type="InterPro" id="IPR002889">
    <property type="entry name" value="WSC_carb-bd"/>
</dbReference>
<dbReference type="PANTHER" id="PTHR24269:SF16">
    <property type="entry name" value="PROTEIN SLG1"/>
    <property type="match status" value="1"/>
</dbReference>
<feature type="compositionally biased region" description="Low complexity" evidence="7">
    <location>
        <begin position="145"/>
        <end position="212"/>
    </location>
</feature>
<dbReference type="OrthoDB" id="2019572at2759"/>
<dbReference type="PROSITE" id="PS51212">
    <property type="entry name" value="WSC"/>
    <property type="match status" value="1"/>
</dbReference>
<evidence type="ECO:0000256" key="2">
    <source>
        <dbReference type="ARBA" id="ARBA00022692"/>
    </source>
</evidence>
<protein>
    <submittedName>
        <fullName evidence="10">Similar to Saccharomyces cerevisiae YOL105C WSC3 Partially redundant sensor-transducer of the stress-activated PKC1-MPK1 signaling pathway involved in maintenance of cell wall integrity</fullName>
    </submittedName>
</protein>
<name>A0A1X7R8F1_9SACH</name>
<evidence type="ECO:0000256" key="1">
    <source>
        <dbReference type="ARBA" id="ARBA00004167"/>
    </source>
</evidence>
<keyword evidence="4 8" id="KW-1133">Transmembrane helix</keyword>
<keyword evidence="2 8" id="KW-0812">Transmembrane</keyword>
<keyword evidence="6" id="KW-0325">Glycoprotein</keyword>
<accession>A0A1X7R8F1</accession>
<dbReference type="CDD" id="cd12087">
    <property type="entry name" value="TM_EGFR-like"/>
    <property type="match status" value="1"/>
</dbReference>
<organism evidence="10 11">
    <name type="scientific">Maudiozyma saulgeensis</name>
    <dbReference type="NCBI Taxonomy" id="1789683"/>
    <lineage>
        <taxon>Eukaryota</taxon>
        <taxon>Fungi</taxon>
        <taxon>Dikarya</taxon>
        <taxon>Ascomycota</taxon>
        <taxon>Saccharomycotina</taxon>
        <taxon>Saccharomycetes</taxon>
        <taxon>Saccharomycetales</taxon>
        <taxon>Saccharomycetaceae</taxon>
        <taxon>Maudiozyma</taxon>
    </lineage>
</organism>
<dbReference type="Proteomes" id="UP000196158">
    <property type="component" value="Unassembled WGS sequence"/>
</dbReference>
<evidence type="ECO:0000256" key="3">
    <source>
        <dbReference type="ARBA" id="ARBA00022729"/>
    </source>
</evidence>